<accession>A0A0F9LML1</accession>
<proteinExistence type="predicted"/>
<evidence type="ECO:0000313" key="1">
    <source>
        <dbReference type="EMBL" id="KKM88406.1"/>
    </source>
</evidence>
<dbReference type="AlphaFoldDB" id="A0A0F9LML1"/>
<protein>
    <submittedName>
        <fullName evidence="1">Uncharacterized protein</fullName>
    </submittedName>
</protein>
<name>A0A0F9LML1_9ZZZZ</name>
<comment type="caution">
    <text evidence="1">The sequence shown here is derived from an EMBL/GenBank/DDBJ whole genome shotgun (WGS) entry which is preliminary data.</text>
</comment>
<dbReference type="EMBL" id="LAZR01006961">
    <property type="protein sequence ID" value="KKM88406.1"/>
    <property type="molecule type" value="Genomic_DNA"/>
</dbReference>
<sequence length="96" mass="11195">MFNFSLKNYIMKKHRDDDLNLEQLLTRCKELEPTTVIRVYFDPDVYRFDFNHLDELDFFIAPGASFIGQCVAGNVRICIEIFIAQSIRKLSKEAAS</sequence>
<reference evidence="1" key="1">
    <citation type="journal article" date="2015" name="Nature">
        <title>Complex archaea that bridge the gap between prokaryotes and eukaryotes.</title>
        <authorList>
            <person name="Spang A."/>
            <person name="Saw J.H."/>
            <person name="Jorgensen S.L."/>
            <person name="Zaremba-Niedzwiedzka K."/>
            <person name="Martijn J."/>
            <person name="Lind A.E."/>
            <person name="van Eijk R."/>
            <person name="Schleper C."/>
            <person name="Guy L."/>
            <person name="Ettema T.J."/>
        </authorList>
    </citation>
    <scope>NUCLEOTIDE SEQUENCE</scope>
</reference>
<gene>
    <name evidence="1" type="ORF">LCGC14_1259030</name>
</gene>
<organism evidence="1">
    <name type="scientific">marine sediment metagenome</name>
    <dbReference type="NCBI Taxonomy" id="412755"/>
    <lineage>
        <taxon>unclassified sequences</taxon>
        <taxon>metagenomes</taxon>
        <taxon>ecological metagenomes</taxon>
    </lineage>
</organism>